<evidence type="ECO:0000313" key="2">
    <source>
        <dbReference type="Proteomes" id="UP001239111"/>
    </source>
</evidence>
<organism evidence="1 2">
    <name type="scientific">Eretmocerus hayati</name>
    <dbReference type="NCBI Taxonomy" id="131215"/>
    <lineage>
        <taxon>Eukaryota</taxon>
        <taxon>Metazoa</taxon>
        <taxon>Ecdysozoa</taxon>
        <taxon>Arthropoda</taxon>
        <taxon>Hexapoda</taxon>
        <taxon>Insecta</taxon>
        <taxon>Pterygota</taxon>
        <taxon>Neoptera</taxon>
        <taxon>Endopterygota</taxon>
        <taxon>Hymenoptera</taxon>
        <taxon>Apocrita</taxon>
        <taxon>Proctotrupomorpha</taxon>
        <taxon>Chalcidoidea</taxon>
        <taxon>Aphelinidae</taxon>
        <taxon>Aphelininae</taxon>
        <taxon>Eretmocerus</taxon>
    </lineage>
</organism>
<reference evidence="1" key="1">
    <citation type="submission" date="2023-04" db="EMBL/GenBank/DDBJ databases">
        <title>A chromosome-level genome assembly of the parasitoid wasp Eretmocerus hayati.</title>
        <authorList>
            <person name="Zhong Y."/>
            <person name="Liu S."/>
            <person name="Liu Y."/>
        </authorList>
    </citation>
    <scope>NUCLEOTIDE SEQUENCE</scope>
    <source>
        <strain evidence="1">ZJU_SS_LIU_2023</strain>
    </source>
</reference>
<sequence>MNHTLDAADTIVSNFSDDYDAPADIKSPLSRVPQRKRPRIKEIQQFQKGRLAKVSQFEKEQVKSKETVSRPSAPKTQASECTSTERNVRLDPLVSTALNTSSSSIGDPELPTSNSGS</sequence>
<name>A0ACC2NJ74_9HYME</name>
<dbReference type="EMBL" id="CM056743">
    <property type="protein sequence ID" value="KAJ8671132.1"/>
    <property type="molecule type" value="Genomic_DNA"/>
</dbReference>
<evidence type="ECO:0000313" key="1">
    <source>
        <dbReference type="EMBL" id="KAJ8671132.1"/>
    </source>
</evidence>
<proteinExistence type="predicted"/>
<protein>
    <submittedName>
        <fullName evidence="1">Uncharacterized protein</fullName>
    </submittedName>
</protein>
<dbReference type="Proteomes" id="UP001239111">
    <property type="component" value="Chromosome 3"/>
</dbReference>
<gene>
    <name evidence="1" type="ORF">QAD02_002391</name>
</gene>
<keyword evidence="2" id="KW-1185">Reference proteome</keyword>
<comment type="caution">
    <text evidence="1">The sequence shown here is derived from an EMBL/GenBank/DDBJ whole genome shotgun (WGS) entry which is preliminary data.</text>
</comment>
<accession>A0ACC2NJ74</accession>